<keyword evidence="2 8" id="KW-0645">Protease</keyword>
<protein>
    <recommendedName>
        <fullName evidence="10">Peptidase S53 domain-containing protein</fullName>
    </recommendedName>
</protein>
<dbReference type="GO" id="GO:0006508">
    <property type="term" value="P:proteolysis"/>
    <property type="evidence" value="ECO:0007669"/>
    <property type="project" value="UniProtKB-KW"/>
</dbReference>
<dbReference type="PROSITE" id="PS51695">
    <property type="entry name" value="SEDOLISIN"/>
    <property type="match status" value="1"/>
</dbReference>
<evidence type="ECO:0000256" key="3">
    <source>
        <dbReference type="ARBA" id="ARBA00022723"/>
    </source>
</evidence>
<dbReference type="PROSITE" id="PS51257">
    <property type="entry name" value="PROKAR_LIPOPROTEIN"/>
    <property type="match status" value="1"/>
</dbReference>
<feature type="non-terminal residue" evidence="11">
    <location>
        <position position="673"/>
    </location>
</feature>
<evidence type="ECO:0000256" key="7">
    <source>
        <dbReference type="ARBA" id="ARBA00023145"/>
    </source>
</evidence>
<dbReference type="PANTHER" id="PTHR14218">
    <property type="entry name" value="PROTEASE S8 TRIPEPTIDYL PEPTIDASE I CLN2"/>
    <property type="match status" value="1"/>
</dbReference>
<comment type="caution">
    <text evidence="11">The sequence shown here is derived from an EMBL/GenBank/DDBJ whole genome shotgun (WGS) entry which is preliminary data.</text>
</comment>
<dbReference type="InterPro" id="IPR015366">
    <property type="entry name" value="S53_propep"/>
</dbReference>
<feature type="active site" description="Charge relay system" evidence="8">
    <location>
        <position position="316"/>
    </location>
</feature>
<keyword evidence="6 8" id="KW-0106">Calcium</keyword>
<feature type="binding site" evidence="8">
    <location>
        <position position="652"/>
    </location>
    <ligand>
        <name>Ca(2+)</name>
        <dbReference type="ChEBI" id="CHEBI:29108"/>
    </ligand>
</feature>
<evidence type="ECO:0000256" key="4">
    <source>
        <dbReference type="ARBA" id="ARBA00022801"/>
    </source>
</evidence>
<evidence type="ECO:0000256" key="5">
    <source>
        <dbReference type="ARBA" id="ARBA00022825"/>
    </source>
</evidence>
<feature type="domain" description="Peptidase S53" evidence="10">
    <location>
        <begin position="238"/>
        <end position="672"/>
    </location>
</feature>
<dbReference type="PANTHER" id="PTHR14218:SF19">
    <property type="entry name" value="SERINE PROTEASE AORO, PUTATIVE (AFU_ORTHOLOGUE AFUA_6G10250)-RELATED"/>
    <property type="match status" value="1"/>
</dbReference>
<evidence type="ECO:0000256" key="2">
    <source>
        <dbReference type="ARBA" id="ARBA00022670"/>
    </source>
</evidence>
<dbReference type="InterPro" id="IPR030400">
    <property type="entry name" value="Sedolisin_dom"/>
</dbReference>
<feature type="active site" description="Charge relay system" evidence="8">
    <location>
        <position position="590"/>
    </location>
</feature>
<sequence length="673" mass="73659">MRFLKYTVPLALLITACEAIPAPVARVPHEKRTSHHDAKWRRSARVKRDAIIPIRIGLTQTELHNGYKYLMDVSHPASPNFGKHWTPEEVIENFSPADETVEAVRSWLVESGIDYNQVVHSDNRGWLALDIPVYEAERLFETEYYEHENAGIEGVRIGCDNYHIPEHLSKHIDYVTPGVKFSNLLKRRTVQRTGGIAKRNSLYGRAFFTHHAVEITPDVEPARNLSHIPEDVRDCANNITLPCWKALYDIPDPRQTPDKVNSLGIFEMGDTYAQEDLNLYFAQYASRVPQGTHPIPAFVDNGTAPVPPDSPANTGESDIDMDIAFSLIYPQTVTLYQVDPGPPTDKVIEGWLNTFLDALDGSYCTYTADGITGDSPGIDPTYPPGTLQCGVYTPTRVITGSYGEAEADLPQNYQQRQCNEFMKLGLQGHSIFFSSGDYGVGGNPADVYADGSPSSCSNNVGPTLFTPQNPVNCPYITAVGGTRLYPGQDVKDAESVMQANLGPGAELFGTGGGFANYFPRPDYQNEAVDAYFAAYDPGYPTYTVNSNGSNVGENGGLYNRGGRGIPDVSANGALMPAYNDETLFHFYGTSLSSPIWASVATLLNEERTYHGKGPIGFMNPVLYANAPLFNDIVNGSNPGCGTPGFKAVPGWDPVTGLGTPHFNSLKDLYLSLP</sequence>
<dbReference type="Pfam" id="PF09286">
    <property type="entry name" value="Pro-kuma_activ"/>
    <property type="match status" value="1"/>
</dbReference>
<evidence type="ECO:0000313" key="11">
    <source>
        <dbReference type="EMBL" id="RFU29747.1"/>
    </source>
</evidence>
<dbReference type="GO" id="GO:0004252">
    <property type="term" value="F:serine-type endopeptidase activity"/>
    <property type="evidence" value="ECO:0007669"/>
    <property type="project" value="UniProtKB-UniRule"/>
</dbReference>
<dbReference type="GO" id="GO:0046872">
    <property type="term" value="F:metal ion binding"/>
    <property type="evidence" value="ECO:0007669"/>
    <property type="project" value="UniProtKB-UniRule"/>
</dbReference>
<keyword evidence="12" id="KW-1185">Reference proteome</keyword>
<dbReference type="SUPFAM" id="SSF52743">
    <property type="entry name" value="Subtilisin-like"/>
    <property type="match status" value="1"/>
</dbReference>
<dbReference type="Gene3D" id="3.40.50.200">
    <property type="entry name" value="Peptidase S8/S53 domain"/>
    <property type="match status" value="1"/>
</dbReference>
<proteinExistence type="predicted"/>
<accession>A0A3E2H8X4</accession>
<dbReference type="InterPro" id="IPR036852">
    <property type="entry name" value="Peptidase_S8/S53_dom_sf"/>
</dbReference>
<keyword evidence="9" id="KW-0732">Signal</keyword>
<dbReference type="CDD" id="cd04056">
    <property type="entry name" value="Peptidases_S53"/>
    <property type="match status" value="1"/>
</dbReference>
<dbReference type="EMBL" id="NCSJ02000119">
    <property type="protein sequence ID" value="RFU29747.1"/>
    <property type="molecule type" value="Genomic_DNA"/>
</dbReference>
<evidence type="ECO:0000259" key="10">
    <source>
        <dbReference type="PROSITE" id="PS51695"/>
    </source>
</evidence>
<dbReference type="CDD" id="cd11377">
    <property type="entry name" value="Pro-peptidase_S53"/>
    <property type="match status" value="1"/>
</dbReference>
<name>A0A3E2H8X4_SCYLI</name>
<comment type="subcellular location">
    <subcellularLocation>
        <location evidence="1">Secreted</location>
        <location evidence="1">Extracellular space</location>
    </subcellularLocation>
</comment>
<dbReference type="SMART" id="SM00944">
    <property type="entry name" value="Pro-kuma_activ"/>
    <property type="match status" value="1"/>
</dbReference>
<evidence type="ECO:0000256" key="8">
    <source>
        <dbReference type="PROSITE-ProRule" id="PRU01032"/>
    </source>
</evidence>
<evidence type="ECO:0000256" key="6">
    <source>
        <dbReference type="ARBA" id="ARBA00022837"/>
    </source>
</evidence>
<feature type="binding site" evidence="8">
    <location>
        <position position="632"/>
    </location>
    <ligand>
        <name>Ca(2+)</name>
        <dbReference type="ChEBI" id="CHEBI:29108"/>
    </ligand>
</feature>
<dbReference type="STRING" id="5539.A0A3E2H8X4"/>
<feature type="signal peptide" evidence="9">
    <location>
        <begin position="1"/>
        <end position="19"/>
    </location>
</feature>
<evidence type="ECO:0000256" key="9">
    <source>
        <dbReference type="SAM" id="SignalP"/>
    </source>
</evidence>
<dbReference type="GO" id="GO:0005576">
    <property type="term" value="C:extracellular region"/>
    <property type="evidence" value="ECO:0007669"/>
    <property type="project" value="UniProtKB-SubCell"/>
</dbReference>
<dbReference type="SUPFAM" id="SSF54897">
    <property type="entry name" value="Protease propeptides/inhibitors"/>
    <property type="match status" value="1"/>
</dbReference>
<feature type="binding site" evidence="8">
    <location>
        <position position="631"/>
    </location>
    <ligand>
        <name>Ca(2+)</name>
        <dbReference type="ChEBI" id="CHEBI:29108"/>
    </ligand>
</feature>
<dbReference type="InterPro" id="IPR050819">
    <property type="entry name" value="Tripeptidyl-peptidase_I"/>
</dbReference>
<evidence type="ECO:0000256" key="1">
    <source>
        <dbReference type="ARBA" id="ARBA00004239"/>
    </source>
</evidence>
<dbReference type="Proteomes" id="UP000258309">
    <property type="component" value="Unassembled WGS sequence"/>
</dbReference>
<dbReference type="GO" id="GO:0008240">
    <property type="term" value="F:tripeptidyl-peptidase activity"/>
    <property type="evidence" value="ECO:0007669"/>
    <property type="project" value="TreeGrafter"/>
</dbReference>
<comment type="cofactor">
    <cofactor evidence="8">
        <name>Ca(2+)</name>
        <dbReference type="ChEBI" id="CHEBI:29108"/>
    </cofactor>
    <text evidence="8">Binds 1 Ca(2+) ion per subunit.</text>
</comment>
<keyword evidence="7" id="KW-0865">Zymogen</keyword>
<feature type="non-terminal residue" evidence="11">
    <location>
        <position position="1"/>
    </location>
</feature>
<feature type="chain" id="PRO_5017834954" description="Peptidase S53 domain-containing protein" evidence="9">
    <location>
        <begin position="20"/>
        <end position="673"/>
    </location>
</feature>
<reference evidence="11 12" key="1">
    <citation type="submission" date="2018-05" db="EMBL/GenBank/DDBJ databases">
        <title>Draft genome sequence of Scytalidium lignicola DSM 105466, a ubiquitous saprotrophic fungus.</title>
        <authorList>
            <person name="Buettner E."/>
            <person name="Gebauer A.M."/>
            <person name="Hofrichter M."/>
            <person name="Liers C."/>
            <person name="Kellner H."/>
        </authorList>
    </citation>
    <scope>NUCLEOTIDE SEQUENCE [LARGE SCALE GENOMIC DNA]</scope>
    <source>
        <strain evidence="11 12">DSM 105466</strain>
    </source>
</reference>
<feature type="active site" description="Charge relay system" evidence="8">
    <location>
        <position position="320"/>
    </location>
</feature>
<dbReference type="AlphaFoldDB" id="A0A3E2H8X4"/>
<evidence type="ECO:0000313" key="12">
    <source>
        <dbReference type="Proteomes" id="UP000258309"/>
    </source>
</evidence>
<dbReference type="OMA" id="HIDYIVP"/>
<keyword evidence="3 8" id="KW-0479">Metal-binding</keyword>
<keyword evidence="5 8" id="KW-0720">Serine protease</keyword>
<dbReference type="OrthoDB" id="409122at2759"/>
<keyword evidence="4 8" id="KW-0378">Hydrolase</keyword>
<feature type="binding site" evidence="8">
    <location>
        <position position="650"/>
    </location>
    <ligand>
        <name>Ca(2+)</name>
        <dbReference type="ChEBI" id="CHEBI:29108"/>
    </ligand>
</feature>
<gene>
    <name evidence="11" type="ORF">B7463_g6607</name>
</gene>
<organism evidence="11 12">
    <name type="scientific">Scytalidium lignicola</name>
    <name type="common">Hyphomycete</name>
    <dbReference type="NCBI Taxonomy" id="5539"/>
    <lineage>
        <taxon>Eukaryota</taxon>
        <taxon>Fungi</taxon>
        <taxon>Dikarya</taxon>
        <taxon>Ascomycota</taxon>
        <taxon>Pezizomycotina</taxon>
        <taxon>Leotiomycetes</taxon>
        <taxon>Leotiomycetes incertae sedis</taxon>
        <taxon>Scytalidium</taxon>
    </lineage>
</organism>